<evidence type="ECO:0000313" key="4">
    <source>
        <dbReference type="EMBL" id="KAJ5240265.1"/>
    </source>
</evidence>
<evidence type="ECO:0000256" key="1">
    <source>
        <dbReference type="ARBA" id="ARBA00007946"/>
    </source>
</evidence>
<dbReference type="Pfam" id="PF06330">
    <property type="entry name" value="TRI5"/>
    <property type="match status" value="1"/>
</dbReference>
<proteinExistence type="inferred from homology"/>
<dbReference type="RefSeq" id="XP_058333184.1">
    <property type="nucleotide sequence ID" value="XM_058474181.1"/>
</dbReference>
<keyword evidence="5" id="KW-1185">Reference proteome</keyword>
<evidence type="ECO:0000256" key="3">
    <source>
        <dbReference type="SAM" id="MobiDB-lite"/>
    </source>
</evidence>
<dbReference type="Gene3D" id="1.10.600.10">
    <property type="entry name" value="Farnesyl Diphosphate Synthase"/>
    <property type="match status" value="1"/>
</dbReference>
<dbReference type="AlphaFoldDB" id="A0A9W9TSZ0"/>
<dbReference type="Proteomes" id="UP001150941">
    <property type="component" value="Unassembled WGS sequence"/>
</dbReference>
<dbReference type="InterPro" id="IPR024652">
    <property type="entry name" value="Trichodiene_synth"/>
</dbReference>
<dbReference type="GO" id="GO:0016838">
    <property type="term" value="F:carbon-oxygen lyase activity, acting on phosphates"/>
    <property type="evidence" value="ECO:0007669"/>
    <property type="project" value="InterPro"/>
</dbReference>
<dbReference type="GeneID" id="83201484"/>
<dbReference type="SUPFAM" id="SSF48576">
    <property type="entry name" value="Terpenoid synthases"/>
    <property type="match status" value="1"/>
</dbReference>
<reference evidence="4" key="2">
    <citation type="journal article" date="2023" name="IMA Fungus">
        <title>Comparative genomic study of the Penicillium genus elucidates a diverse pangenome and 15 lateral gene transfer events.</title>
        <authorList>
            <person name="Petersen C."/>
            <person name="Sorensen T."/>
            <person name="Nielsen M.R."/>
            <person name="Sondergaard T.E."/>
            <person name="Sorensen J.L."/>
            <person name="Fitzpatrick D.A."/>
            <person name="Frisvad J.C."/>
            <person name="Nielsen K.L."/>
        </authorList>
    </citation>
    <scope>NUCLEOTIDE SEQUENCE</scope>
    <source>
        <strain evidence="4">IBT 19713</strain>
    </source>
</reference>
<dbReference type="InterPro" id="IPR008949">
    <property type="entry name" value="Isoprenoid_synthase_dom_sf"/>
</dbReference>
<comment type="similarity">
    <text evidence="1">Belongs to the trichodiene synthase family.</text>
</comment>
<protein>
    <submittedName>
        <fullName evidence="4">Uncharacterized protein</fullName>
    </submittedName>
</protein>
<accession>A0A9W9TSZ0</accession>
<evidence type="ECO:0000313" key="5">
    <source>
        <dbReference type="Proteomes" id="UP001150941"/>
    </source>
</evidence>
<comment type="caution">
    <text evidence="4">The sequence shown here is derived from an EMBL/GenBank/DDBJ whole genome shotgun (WGS) entry which is preliminary data.</text>
</comment>
<reference evidence="4" key="1">
    <citation type="submission" date="2022-11" db="EMBL/GenBank/DDBJ databases">
        <authorList>
            <person name="Petersen C."/>
        </authorList>
    </citation>
    <scope>NUCLEOTIDE SEQUENCE</scope>
    <source>
        <strain evidence="4">IBT 19713</strain>
    </source>
</reference>
<organism evidence="4 5">
    <name type="scientific">Penicillium chermesinum</name>
    <dbReference type="NCBI Taxonomy" id="63820"/>
    <lineage>
        <taxon>Eukaryota</taxon>
        <taxon>Fungi</taxon>
        <taxon>Dikarya</taxon>
        <taxon>Ascomycota</taxon>
        <taxon>Pezizomycotina</taxon>
        <taxon>Eurotiomycetes</taxon>
        <taxon>Eurotiomycetidae</taxon>
        <taxon>Eurotiales</taxon>
        <taxon>Aspergillaceae</taxon>
        <taxon>Penicillium</taxon>
    </lineage>
</organism>
<name>A0A9W9TSZ0_9EURO</name>
<keyword evidence="2" id="KW-0456">Lyase</keyword>
<feature type="region of interest" description="Disordered" evidence="3">
    <location>
        <begin position="133"/>
        <end position="173"/>
    </location>
</feature>
<feature type="compositionally biased region" description="Basic and acidic residues" evidence="3">
    <location>
        <begin position="162"/>
        <end position="173"/>
    </location>
</feature>
<gene>
    <name evidence="4" type="ORF">N7468_004884</name>
</gene>
<evidence type="ECO:0000256" key="2">
    <source>
        <dbReference type="ARBA" id="ARBA00023239"/>
    </source>
</evidence>
<dbReference type="OrthoDB" id="2998174at2759"/>
<dbReference type="EMBL" id="JAPQKS010000003">
    <property type="protein sequence ID" value="KAJ5240265.1"/>
    <property type="molecule type" value="Genomic_DNA"/>
</dbReference>
<sequence>MEPPITLCNYLLLLYKVCNSPRDQLSLVNNLARCDGVSCEVAFEQLTHDTILCCKQLTNVLKGKNPKVEDTVHSFVQGYVTWHLCDPRYRMEEVYRQAGQNETAMKFRRFYEKATSIGVVDYRVWASPNSPGSNNMTLPHGKIHGKTHGDVPQSENDQCGEATEKTEVSDLVP</sequence>